<dbReference type="EMBL" id="CAKXYY010000006">
    <property type="protein sequence ID" value="CAH2352357.1"/>
    <property type="molecule type" value="Genomic_DNA"/>
</dbReference>
<keyword evidence="2" id="KW-0472">Membrane</keyword>
<proteinExistence type="predicted"/>
<keyword evidence="4" id="KW-1185">Reference proteome</keyword>
<organism evidence="3 4">
    <name type="scientific">[Candida] railenensis</name>
    <dbReference type="NCBI Taxonomy" id="45579"/>
    <lineage>
        <taxon>Eukaryota</taxon>
        <taxon>Fungi</taxon>
        <taxon>Dikarya</taxon>
        <taxon>Ascomycota</taxon>
        <taxon>Saccharomycotina</taxon>
        <taxon>Pichiomycetes</taxon>
        <taxon>Debaryomycetaceae</taxon>
        <taxon>Kurtzmaniella</taxon>
    </lineage>
</organism>
<name>A0A9P0VYA0_9ASCO</name>
<evidence type="ECO:0000256" key="1">
    <source>
        <dbReference type="SAM" id="MobiDB-lite"/>
    </source>
</evidence>
<evidence type="ECO:0000313" key="4">
    <source>
        <dbReference type="Proteomes" id="UP000837801"/>
    </source>
</evidence>
<evidence type="ECO:0000256" key="2">
    <source>
        <dbReference type="SAM" id="Phobius"/>
    </source>
</evidence>
<dbReference type="Proteomes" id="UP000837801">
    <property type="component" value="Unassembled WGS sequence"/>
</dbReference>
<evidence type="ECO:0000313" key="3">
    <source>
        <dbReference type="EMBL" id="CAH2352357.1"/>
    </source>
</evidence>
<keyword evidence="2" id="KW-0812">Transmembrane</keyword>
<reference evidence="3" key="1">
    <citation type="submission" date="2022-03" db="EMBL/GenBank/DDBJ databases">
        <authorList>
            <person name="Legras J.-L."/>
            <person name="Devillers H."/>
            <person name="Grondin C."/>
        </authorList>
    </citation>
    <scope>NUCLEOTIDE SEQUENCE</scope>
    <source>
        <strain evidence="3">CLIB 1423</strain>
    </source>
</reference>
<accession>A0A9P0VYA0</accession>
<feature type="transmembrane region" description="Helical" evidence="2">
    <location>
        <begin position="12"/>
        <end position="32"/>
    </location>
</feature>
<keyword evidence="2" id="KW-1133">Transmembrane helix</keyword>
<gene>
    <name evidence="3" type="ORF">CLIB1423_06S04588</name>
</gene>
<dbReference type="OrthoDB" id="4022834at2759"/>
<feature type="compositionally biased region" description="Acidic residues" evidence="1">
    <location>
        <begin position="59"/>
        <end position="82"/>
    </location>
</feature>
<feature type="region of interest" description="Disordered" evidence="1">
    <location>
        <begin position="49"/>
        <end position="95"/>
    </location>
</feature>
<protein>
    <submittedName>
        <fullName evidence="3">Uncharacterized protein</fullName>
    </submittedName>
</protein>
<sequence>MSLQLKASNRNRNIKLAATAGAVIIGASYIILSTFPHLKSTIYNTLLGSKKPEVKGNDDNEPIELNEESASEYEDSDSDSEDLSNNTEPLNDESIVNVEKWSDENLKSWLSEVCIKIGNKIENHILTYLERNHSSVQCFS</sequence>
<comment type="caution">
    <text evidence="3">The sequence shown here is derived from an EMBL/GenBank/DDBJ whole genome shotgun (WGS) entry which is preliminary data.</text>
</comment>
<dbReference type="AlphaFoldDB" id="A0A9P0VYA0"/>